<dbReference type="Pfam" id="PF00560">
    <property type="entry name" value="LRR_1"/>
    <property type="match status" value="1"/>
</dbReference>
<dbReference type="SUPFAM" id="SSF52058">
    <property type="entry name" value="L domain-like"/>
    <property type="match status" value="2"/>
</dbReference>
<dbReference type="PANTHER" id="PTHR45617">
    <property type="entry name" value="LEUCINE RICH REPEAT FAMILY PROTEIN"/>
    <property type="match status" value="1"/>
</dbReference>
<accession>A0ABQ5KLD6</accession>
<protein>
    <recommendedName>
        <fullName evidence="5">EGF-like domain-containing protein</fullName>
    </recommendedName>
</protein>
<proteinExistence type="predicted"/>
<evidence type="ECO:0000313" key="3">
    <source>
        <dbReference type="EMBL" id="GKT33304.1"/>
    </source>
</evidence>
<evidence type="ECO:0000256" key="1">
    <source>
        <dbReference type="ARBA" id="ARBA00022614"/>
    </source>
</evidence>
<dbReference type="InterPro" id="IPR001611">
    <property type="entry name" value="Leu-rich_rpt"/>
</dbReference>
<name>A0ABQ5KLD6_9EUKA</name>
<dbReference type="PANTHER" id="PTHR45617:SF169">
    <property type="entry name" value="LRRCT DOMAIN-CONTAINING PROTEIN"/>
    <property type="match status" value="1"/>
</dbReference>
<dbReference type="Proteomes" id="UP001057375">
    <property type="component" value="Unassembled WGS sequence"/>
</dbReference>
<organism evidence="3 4">
    <name type="scientific">Aduncisulcus paluster</name>
    <dbReference type="NCBI Taxonomy" id="2918883"/>
    <lineage>
        <taxon>Eukaryota</taxon>
        <taxon>Metamonada</taxon>
        <taxon>Carpediemonas-like organisms</taxon>
        <taxon>Aduncisulcus</taxon>
    </lineage>
</organism>
<evidence type="ECO:0000313" key="4">
    <source>
        <dbReference type="Proteomes" id="UP001057375"/>
    </source>
</evidence>
<feature type="non-terminal residue" evidence="3">
    <location>
        <position position="1"/>
    </location>
</feature>
<dbReference type="EMBL" id="BQXS01010205">
    <property type="protein sequence ID" value="GKT33304.1"/>
    <property type="molecule type" value="Genomic_DNA"/>
</dbReference>
<evidence type="ECO:0000256" key="2">
    <source>
        <dbReference type="ARBA" id="ARBA00022737"/>
    </source>
</evidence>
<keyword evidence="4" id="KW-1185">Reference proteome</keyword>
<keyword evidence="2" id="KW-0677">Repeat</keyword>
<evidence type="ECO:0008006" key="5">
    <source>
        <dbReference type="Google" id="ProtNLM"/>
    </source>
</evidence>
<dbReference type="PROSITE" id="PS51450">
    <property type="entry name" value="LRR"/>
    <property type="match status" value="4"/>
</dbReference>
<dbReference type="Gene3D" id="3.80.10.10">
    <property type="entry name" value="Ribonuclease Inhibitor"/>
    <property type="match status" value="3"/>
</dbReference>
<comment type="caution">
    <text evidence="3">The sequence shown here is derived from an EMBL/GenBank/DDBJ whole genome shotgun (WGS) entry which is preliminary data.</text>
</comment>
<sequence length="828" mass="90952">RSKLECASLSLSDVVSYSSVSSVNDITTLQGLEYAQGVDSDTDTPIGLTSLTLDGYDLSGDINDNAEYDKLVVRILSKAVTAGDIDSGLTHLSVSGCGLNAVSDVLDLTPINSYDTSTQPFKLTYLDLSNNSISDVSVLLTSDLFPADALTTLDISSNNICDIDNVVTDLQSKFTNLSTLIYSDQTCHCSASVSSSAHQVCREVYPDRWAVECWNGYYLDKSTGTCVETTDSSDIIRCQVCERNPNMMAVLEEGASSITCGCRSAWYGDNCDQLYQVHIPDFNLRDFICTDLGYSTSDCDISAPEIRQQTSALDLSGYVIHDLTGIELYSNVPTVSLGQSSVESVLPLDSLGQIYSLDMSSISSLDGIDSFENINRLRTVDTYSNEDFFDLSMFYRNLSLNYIRSSDKNDTESATLVCRSEDDSTFLSYISKVFPEYTIDTDLLSEILTSDCANTGNSYCDATDDHCPSIVLNEVYNPVTAVKECSAISKLGSNGECFTIHDDQVRLSFNINQETITTLRGIEYLQGINDSNDALGLTYGVFTGYDLSGRTNINAEYDRKVIKMLAKRSTIGNINTGLTYLNVASCGLSSLDQVLDFTPIVSGDPATNNFRLDILYLSNNSISDISQLMTESLFHGNILETLDVSYNNICDIDGMVSQLQFKFTILSTITYNDQICHCSAPVSSVDHQVCREVYPDRWAVECWNGYYLDKATGECVEATDSNVYYSQVCEPEPNMMAVLEPGASVVACGCRSAWYGDNCDQLYEVHIPDFNLRSIICEKVGYSADSLCDVSEFEISSLGSMSIGENERQIDSIEDSRSSCFLQLDHHG</sequence>
<keyword evidence="1" id="KW-0433">Leucine-rich repeat</keyword>
<reference evidence="3" key="1">
    <citation type="submission" date="2022-03" db="EMBL/GenBank/DDBJ databases">
        <title>Draft genome sequence of Aduncisulcus paluster, a free-living microaerophilic Fornicata.</title>
        <authorList>
            <person name="Yuyama I."/>
            <person name="Kume K."/>
            <person name="Tamura T."/>
            <person name="Inagaki Y."/>
            <person name="Hashimoto T."/>
        </authorList>
    </citation>
    <scope>NUCLEOTIDE SEQUENCE</scope>
    <source>
        <strain evidence="3">NY0171</strain>
    </source>
</reference>
<dbReference type="InterPro" id="IPR032675">
    <property type="entry name" value="LRR_dom_sf"/>
</dbReference>
<gene>
    <name evidence="3" type="ORF">ADUPG1_007260</name>
</gene>